<accession>A0ABV5AEZ9</accession>
<proteinExistence type="predicted"/>
<dbReference type="EC" id="2.3.1.234" evidence="2"/>
<dbReference type="InterPro" id="IPR043129">
    <property type="entry name" value="ATPase_NBD"/>
</dbReference>
<keyword evidence="2" id="KW-0012">Acyltransferase</keyword>
<dbReference type="Proteomes" id="UP001579974">
    <property type="component" value="Unassembled WGS sequence"/>
</dbReference>
<reference evidence="2 3" key="1">
    <citation type="journal article" date="2024" name="Int. J. Mol. Sci.">
        <title>Exploration of Alicyclobacillus spp. Genome in Search of Antibiotic Resistance.</title>
        <authorList>
            <person name="Bucka-Kolendo J."/>
            <person name="Kiousi D.E."/>
            <person name="Dekowska A."/>
            <person name="Mikolajczuk-Szczyrba A."/>
            <person name="Karadedos D.M."/>
            <person name="Michael P."/>
            <person name="Galanis A."/>
            <person name="Sokolowska B."/>
        </authorList>
    </citation>
    <scope>NUCLEOTIDE SEQUENCE [LARGE SCALE GENOMIC DNA]</scope>
    <source>
        <strain evidence="2 3">KKP 3000</strain>
    </source>
</reference>
<dbReference type="NCBIfam" id="TIGR03725">
    <property type="entry name" value="T6A_YeaZ"/>
    <property type="match status" value="1"/>
</dbReference>
<dbReference type="RefSeq" id="WP_275474385.1">
    <property type="nucleotide sequence ID" value="NZ_CP162940.1"/>
</dbReference>
<evidence type="ECO:0000313" key="2">
    <source>
        <dbReference type="EMBL" id="MFB5190851.1"/>
    </source>
</evidence>
<dbReference type="SUPFAM" id="SSF53067">
    <property type="entry name" value="Actin-like ATPase domain"/>
    <property type="match status" value="1"/>
</dbReference>
<dbReference type="EMBL" id="JBDXSU010000007">
    <property type="protein sequence ID" value="MFB5190851.1"/>
    <property type="molecule type" value="Genomic_DNA"/>
</dbReference>
<gene>
    <name evidence="2" type="primary">tsaB</name>
    <name evidence="2" type="ORF">KKP3000_004337</name>
</gene>
<dbReference type="Gene3D" id="3.30.420.40">
    <property type="match status" value="2"/>
</dbReference>
<dbReference type="InterPro" id="IPR022496">
    <property type="entry name" value="T6A_TsaB"/>
</dbReference>
<evidence type="ECO:0000259" key="1">
    <source>
        <dbReference type="Pfam" id="PF00814"/>
    </source>
</evidence>
<comment type="caution">
    <text evidence="2">The sequence shown here is derived from an EMBL/GenBank/DDBJ whole genome shotgun (WGS) entry which is preliminary data.</text>
</comment>
<dbReference type="InterPro" id="IPR000905">
    <property type="entry name" value="Gcp-like_dom"/>
</dbReference>
<evidence type="ECO:0000313" key="3">
    <source>
        <dbReference type="Proteomes" id="UP001579974"/>
    </source>
</evidence>
<protein>
    <submittedName>
        <fullName evidence="2">tRNA (Adenosine(37)-N6)-threonylcarbamoyltransferase complex dimerization subunit type 1 TsaB</fullName>
        <ecNumber evidence="2">2.3.1.234</ecNumber>
    </submittedName>
</protein>
<keyword evidence="2" id="KW-0808">Transferase</keyword>
<dbReference type="Pfam" id="PF00814">
    <property type="entry name" value="TsaD"/>
    <property type="match status" value="1"/>
</dbReference>
<keyword evidence="3" id="KW-1185">Reference proteome</keyword>
<dbReference type="GO" id="GO:0061711">
    <property type="term" value="F:tRNA N(6)-L-threonylcarbamoyladenine synthase activity"/>
    <property type="evidence" value="ECO:0007669"/>
    <property type="project" value="UniProtKB-EC"/>
</dbReference>
<organism evidence="2 3">
    <name type="scientific">Alicyclobacillus fastidiosus</name>
    <dbReference type="NCBI Taxonomy" id="392011"/>
    <lineage>
        <taxon>Bacteria</taxon>
        <taxon>Bacillati</taxon>
        <taxon>Bacillota</taxon>
        <taxon>Bacilli</taxon>
        <taxon>Bacillales</taxon>
        <taxon>Alicyclobacillaceae</taxon>
        <taxon>Alicyclobacillus</taxon>
    </lineage>
</organism>
<name>A0ABV5AEZ9_9BACL</name>
<sequence length="253" mass="26809">MGVIVMDTATDALGVAAGRMDGTLLSAVTQRVPRGHSRLLQPSVQFVMKSAGFSAGEIERIGVGTGPGSYTGVRMAVSTGKAMAHALRVPLVTVPTLDAIALAAGMSGGQPVGAAERDGKQAVLVLLFARRHRAFGGWFVLEGGQLRQRSQAEVKPIEMWLDEVPGEVPGGLPLLVHDLPQAELASRSNGSAFQLAAWSDVCTRFPDALFRLSLKGDYPSFEGERIHTVLPDYALPVEAEAKLKSQQEGGERP</sequence>
<feature type="domain" description="Gcp-like" evidence="1">
    <location>
        <begin position="33"/>
        <end position="125"/>
    </location>
</feature>